<organism evidence="1 2">
    <name type="scientific">Leptospira tipperaryensis</name>
    <dbReference type="NCBI Taxonomy" id="2564040"/>
    <lineage>
        <taxon>Bacteria</taxon>
        <taxon>Pseudomonadati</taxon>
        <taxon>Spirochaetota</taxon>
        <taxon>Spirochaetia</taxon>
        <taxon>Leptospirales</taxon>
        <taxon>Leptospiraceae</taxon>
        <taxon>Leptospira</taxon>
    </lineage>
</organism>
<accession>A0A1D7UYB5</accession>
<dbReference type="SUPFAM" id="SSF55961">
    <property type="entry name" value="Bet v1-like"/>
    <property type="match status" value="1"/>
</dbReference>
<dbReference type="RefSeq" id="WP_069607768.1">
    <property type="nucleotide sequence ID" value="NZ_CP015217.1"/>
</dbReference>
<protein>
    <submittedName>
        <fullName evidence="1">Polyketide cyclase/dehydrase and lipid transport</fullName>
    </submittedName>
</protein>
<dbReference type="KEGG" id="laj:A0128_12210"/>
<dbReference type="Proteomes" id="UP000094197">
    <property type="component" value="Chromosome 1"/>
</dbReference>
<dbReference type="InterPro" id="IPR023393">
    <property type="entry name" value="START-like_dom_sf"/>
</dbReference>
<dbReference type="Gene3D" id="3.30.530.20">
    <property type="match status" value="1"/>
</dbReference>
<name>A0A1D7UYB5_9LEPT</name>
<proteinExistence type="predicted"/>
<dbReference type="OrthoDB" id="9810827at2"/>
<evidence type="ECO:0000313" key="2">
    <source>
        <dbReference type="Proteomes" id="UP000094197"/>
    </source>
</evidence>
<keyword evidence="2" id="KW-1185">Reference proteome</keyword>
<gene>
    <name evidence="1" type="ORF">A0128_12210</name>
</gene>
<dbReference type="EMBL" id="CP015217">
    <property type="protein sequence ID" value="AOP34544.1"/>
    <property type="molecule type" value="Genomic_DNA"/>
</dbReference>
<dbReference type="InterPro" id="IPR019587">
    <property type="entry name" value="Polyketide_cyclase/dehydratase"/>
</dbReference>
<reference evidence="1 2" key="1">
    <citation type="submission" date="2016-04" db="EMBL/GenBank/DDBJ databases">
        <title>Complete genome seqeunce of Leptospira alstonii serovar Room22.</title>
        <authorList>
            <person name="Nally J.E."/>
            <person name="Bayles D.O."/>
            <person name="Hurley D."/>
            <person name="Fanning S."/>
            <person name="McMahon B.J."/>
            <person name="Arent Z."/>
        </authorList>
    </citation>
    <scope>NUCLEOTIDE SEQUENCE [LARGE SCALE GENOMIC DNA]</scope>
    <source>
        <strain evidence="1 2">GWTS #1</strain>
    </source>
</reference>
<evidence type="ECO:0000313" key="1">
    <source>
        <dbReference type="EMBL" id="AOP34544.1"/>
    </source>
</evidence>
<dbReference type="AlphaFoldDB" id="A0A1D7UYB5"/>
<sequence>MKRIQHEEITKASPTQLWKVYQDVSNWKTWDHEIEESFLKGEFKVGSKGMLKPKGGPKTWFRLMEVKDKELFSDLTNLPLCKLEFRHELIPTNSGTKFVHTVTFSGPLSFLFSRVIGNKIREELPGAMKNLAKLAEAA</sequence>
<dbReference type="Pfam" id="PF10604">
    <property type="entry name" value="Polyketide_cyc2"/>
    <property type="match status" value="1"/>
</dbReference>